<reference evidence="2 3" key="1">
    <citation type="submission" date="2019-03" db="EMBL/GenBank/DDBJ databases">
        <title>Genomics of glacier-inhabiting Cryobacterium strains.</title>
        <authorList>
            <person name="Liu Q."/>
            <person name="Xin Y.-H."/>
        </authorList>
    </citation>
    <scope>NUCLEOTIDE SEQUENCE [LARGE SCALE GENOMIC DNA]</scope>
    <source>
        <strain evidence="2 3">Sr59</strain>
    </source>
</reference>
<dbReference type="InterPro" id="IPR000600">
    <property type="entry name" value="ROK"/>
</dbReference>
<comment type="similarity">
    <text evidence="1">Belongs to the ROK (NagC/XylR) family.</text>
</comment>
<dbReference type="EMBL" id="SOHM01000008">
    <property type="protein sequence ID" value="TFD93437.1"/>
    <property type="molecule type" value="Genomic_DNA"/>
</dbReference>
<evidence type="ECO:0000256" key="1">
    <source>
        <dbReference type="ARBA" id="ARBA00006479"/>
    </source>
</evidence>
<dbReference type="InterPro" id="IPR043129">
    <property type="entry name" value="ATPase_NBD"/>
</dbReference>
<name>A0A4R9BYR7_9MICO</name>
<protein>
    <submittedName>
        <fullName evidence="2">ROK family protein</fullName>
    </submittedName>
</protein>
<dbReference type="PANTHER" id="PTHR18964:SF169">
    <property type="entry name" value="N-ACETYLMANNOSAMINE KINASE"/>
    <property type="match status" value="1"/>
</dbReference>
<organism evidence="2 3">
    <name type="scientific">Cryobacterium lactosi</name>
    <dbReference type="NCBI Taxonomy" id="1259202"/>
    <lineage>
        <taxon>Bacteria</taxon>
        <taxon>Bacillati</taxon>
        <taxon>Actinomycetota</taxon>
        <taxon>Actinomycetes</taxon>
        <taxon>Micrococcales</taxon>
        <taxon>Microbacteriaceae</taxon>
        <taxon>Cryobacterium</taxon>
    </lineage>
</organism>
<dbReference type="AlphaFoldDB" id="A0A4R9BYR7"/>
<dbReference type="SUPFAM" id="SSF53067">
    <property type="entry name" value="Actin-like ATPase domain"/>
    <property type="match status" value="1"/>
</dbReference>
<gene>
    <name evidence="2" type="ORF">E3T61_04935</name>
</gene>
<accession>A0A4R9BYR7</accession>
<evidence type="ECO:0000313" key="2">
    <source>
        <dbReference type="EMBL" id="TFD93437.1"/>
    </source>
</evidence>
<evidence type="ECO:0000313" key="3">
    <source>
        <dbReference type="Proteomes" id="UP000298468"/>
    </source>
</evidence>
<dbReference type="Pfam" id="PF00480">
    <property type="entry name" value="ROK"/>
    <property type="match status" value="1"/>
</dbReference>
<keyword evidence="3" id="KW-1185">Reference proteome</keyword>
<dbReference type="Gene3D" id="3.30.420.40">
    <property type="match status" value="2"/>
</dbReference>
<dbReference type="OrthoDB" id="8772678at2"/>
<proteinExistence type="inferred from homology"/>
<comment type="caution">
    <text evidence="2">The sequence shown here is derived from an EMBL/GenBank/DDBJ whole genome shotgun (WGS) entry which is preliminary data.</text>
</comment>
<sequence>MTVTLGVDLGGTKIAAGLVTPGGVVTRQRSAPTPAAEGPEAILQTIVDLATSLTASAPGVVIAGCGIGAAGVIDPVSRTVQFATSSLPGWAGTRLGAEIERRLGMPVATVNDVHAHAIGEAVHGAGRGERTVLVIAAGTGIGGALVIDGVLQAGRHGAAGHYGHVPATEAAGLSCTCGGTGHLEVIASGPAILQAYLRRGGTEPGDTREIFARADAGDALAAEVIGVAATALGRSIGGSINSVDPDLVIVGGGLAAAGSRWWNTVESQARAEAMGLLAGCRIVPTSLGANSAIVGAASLINTAAPALPNTASLTP</sequence>
<dbReference type="Proteomes" id="UP000298468">
    <property type="component" value="Unassembled WGS sequence"/>
</dbReference>
<dbReference type="RefSeq" id="WP_134639776.1">
    <property type="nucleotide sequence ID" value="NZ_SOHM01000008.1"/>
</dbReference>
<dbReference type="PANTHER" id="PTHR18964">
    <property type="entry name" value="ROK (REPRESSOR, ORF, KINASE) FAMILY"/>
    <property type="match status" value="1"/>
</dbReference>